<accession>A0ABQ6P815</accession>
<dbReference type="SUPFAM" id="SSF54292">
    <property type="entry name" value="2Fe-2S ferredoxin-like"/>
    <property type="match status" value="1"/>
</dbReference>
<organism evidence="7 8">
    <name type="scientific">Novosphingobium pituita</name>
    <dbReference type="NCBI Taxonomy" id="3056842"/>
    <lineage>
        <taxon>Bacteria</taxon>
        <taxon>Pseudomonadati</taxon>
        <taxon>Pseudomonadota</taxon>
        <taxon>Alphaproteobacteria</taxon>
        <taxon>Sphingomonadales</taxon>
        <taxon>Sphingomonadaceae</taxon>
        <taxon>Novosphingobium</taxon>
    </lineage>
</organism>
<keyword evidence="4" id="KW-0408">Iron</keyword>
<name>A0ABQ6P815_9SPHN</name>
<dbReference type="CDD" id="cd00207">
    <property type="entry name" value="fer2"/>
    <property type="match status" value="1"/>
</dbReference>
<dbReference type="Gene3D" id="1.10.150.120">
    <property type="entry name" value="[2Fe-2S]-binding domain"/>
    <property type="match status" value="1"/>
</dbReference>
<dbReference type="Pfam" id="PF00111">
    <property type="entry name" value="Fer2"/>
    <property type="match status" value="1"/>
</dbReference>
<dbReference type="InterPro" id="IPR012675">
    <property type="entry name" value="Beta-grasp_dom_sf"/>
</dbReference>
<dbReference type="EMBL" id="BTFW01000001">
    <property type="protein sequence ID" value="GMM61042.1"/>
    <property type="molecule type" value="Genomic_DNA"/>
</dbReference>
<evidence type="ECO:0000259" key="6">
    <source>
        <dbReference type="PROSITE" id="PS51085"/>
    </source>
</evidence>
<dbReference type="PROSITE" id="PS00197">
    <property type="entry name" value="2FE2S_FER_1"/>
    <property type="match status" value="1"/>
</dbReference>
<dbReference type="InterPro" id="IPR036010">
    <property type="entry name" value="2Fe-2S_ferredoxin-like_sf"/>
</dbReference>
<comment type="caution">
    <text evidence="7">The sequence shown here is derived from an EMBL/GenBank/DDBJ whole genome shotgun (WGS) entry which is preliminary data.</text>
</comment>
<dbReference type="Pfam" id="PF01799">
    <property type="entry name" value="Fer2_2"/>
    <property type="match status" value="1"/>
</dbReference>
<gene>
    <name evidence="7" type="ORF">NUTIK01_18190</name>
</gene>
<evidence type="ECO:0000313" key="8">
    <source>
        <dbReference type="Proteomes" id="UP001187221"/>
    </source>
</evidence>
<dbReference type="RefSeq" id="WP_317974764.1">
    <property type="nucleotide sequence ID" value="NZ_BTFW01000001.1"/>
</dbReference>
<feature type="domain" description="2Fe-2S ferredoxin-type" evidence="6">
    <location>
        <begin position="1"/>
        <end position="76"/>
    </location>
</feature>
<dbReference type="InterPro" id="IPR006058">
    <property type="entry name" value="2Fe2S_fd_BS"/>
</dbReference>
<keyword evidence="1" id="KW-0001">2Fe-2S</keyword>
<keyword evidence="2" id="KW-0479">Metal-binding</keyword>
<reference evidence="7 8" key="1">
    <citation type="submission" date="2023-06" db="EMBL/GenBank/DDBJ databases">
        <title>Draft genome sequence of Novosphingobium sp. strain IK01.</title>
        <authorList>
            <person name="Hatamoto M."/>
            <person name="Ikarashi T."/>
            <person name="Yamaguchi T."/>
        </authorList>
    </citation>
    <scope>NUCLEOTIDE SEQUENCE [LARGE SCALE GENOMIC DNA]</scope>
    <source>
        <strain evidence="7 8">IK01</strain>
    </source>
</reference>
<dbReference type="InterPro" id="IPR036884">
    <property type="entry name" value="2Fe-2S-bd_dom_sf"/>
</dbReference>
<evidence type="ECO:0000256" key="5">
    <source>
        <dbReference type="ARBA" id="ARBA00023014"/>
    </source>
</evidence>
<dbReference type="InterPro" id="IPR002888">
    <property type="entry name" value="2Fe-2S-bd"/>
</dbReference>
<protein>
    <submittedName>
        <fullName evidence="7">(2Fe-2S)-binding protein</fullName>
    </submittedName>
</protein>
<evidence type="ECO:0000256" key="1">
    <source>
        <dbReference type="ARBA" id="ARBA00022714"/>
    </source>
</evidence>
<sequence length="167" mass="17385">MTSFTLNGKAVTVDIDDDTPLLWAIREEAGLTGTKFGCGIGMCGACTVHVGGRATRSCITPVSAVEGAEVTTIEGLDPAAQHPVQKAWRAIQVPQCGYCQSGQIMQAAAMLKDFPAPSDADIDAVMTGNLCRCMTYVRIREAVREAAAEMGGHGRAVSAPQAGKDAA</sequence>
<dbReference type="PROSITE" id="PS51085">
    <property type="entry name" value="2FE2S_FER_2"/>
    <property type="match status" value="1"/>
</dbReference>
<dbReference type="PANTHER" id="PTHR44379:SF2">
    <property type="entry name" value="BLR6218 PROTEIN"/>
    <property type="match status" value="1"/>
</dbReference>
<keyword evidence="5" id="KW-0411">Iron-sulfur</keyword>
<evidence type="ECO:0000256" key="3">
    <source>
        <dbReference type="ARBA" id="ARBA00023002"/>
    </source>
</evidence>
<evidence type="ECO:0000313" key="7">
    <source>
        <dbReference type="EMBL" id="GMM61042.1"/>
    </source>
</evidence>
<dbReference type="PANTHER" id="PTHR44379">
    <property type="entry name" value="OXIDOREDUCTASE WITH IRON-SULFUR SUBUNIT"/>
    <property type="match status" value="1"/>
</dbReference>
<dbReference type="Gene3D" id="3.10.20.30">
    <property type="match status" value="1"/>
</dbReference>
<evidence type="ECO:0000256" key="2">
    <source>
        <dbReference type="ARBA" id="ARBA00022723"/>
    </source>
</evidence>
<keyword evidence="8" id="KW-1185">Reference proteome</keyword>
<dbReference type="Proteomes" id="UP001187221">
    <property type="component" value="Unassembled WGS sequence"/>
</dbReference>
<proteinExistence type="predicted"/>
<evidence type="ECO:0000256" key="4">
    <source>
        <dbReference type="ARBA" id="ARBA00023004"/>
    </source>
</evidence>
<dbReference type="InterPro" id="IPR001041">
    <property type="entry name" value="2Fe-2S_ferredoxin-type"/>
</dbReference>
<dbReference type="SUPFAM" id="SSF47741">
    <property type="entry name" value="CO dehydrogenase ISP C-domain like"/>
    <property type="match status" value="1"/>
</dbReference>
<keyword evidence="3" id="KW-0560">Oxidoreductase</keyword>
<dbReference type="InterPro" id="IPR051452">
    <property type="entry name" value="Diverse_Oxidoreductases"/>
</dbReference>